<feature type="region of interest" description="Disordered" evidence="1">
    <location>
        <begin position="1"/>
        <end position="45"/>
    </location>
</feature>
<name>A0A2P8H7F6_9BACL</name>
<gene>
    <name evidence="3" type="ORF">B0H99_101379</name>
</gene>
<dbReference type="RefSeq" id="WP_106531920.1">
    <property type="nucleotide sequence ID" value="NZ_PYAT01000001.1"/>
</dbReference>
<evidence type="ECO:0000313" key="3">
    <source>
        <dbReference type="EMBL" id="PSL42131.1"/>
    </source>
</evidence>
<dbReference type="InterPro" id="IPR011112">
    <property type="entry name" value="Rho-like_N"/>
</dbReference>
<dbReference type="Gene3D" id="1.10.720.10">
    <property type="match status" value="1"/>
</dbReference>
<dbReference type="SMART" id="SM00959">
    <property type="entry name" value="Rho_N"/>
    <property type="match status" value="1"/>
</dbReference>
<protein>
    <submittedName>
        <fullName evidence="3">Rho termination factor-like protein</fullName>
    </submittedName>
</protein>
<keyword evidence="4" id="KW-1185">Reference proteome</keyword>
<dbReference type="Proteomes" id="UP000242682">
    <property type="component" value="Unassembled WGS sequence"/>
</dbReference>
<evidence type="ECO:0000259" key="2">
    <source>
        <dbReference type="SMART" id="SM00959"/>
    </source>
</evidence>
<proteinExistence type="predicted"/>
<dbReference type="OrthoDB" id="2909002at2"/>
<accession>A0A2P8H7F6</accession>
<comment type="caution">
    <text evidence="3">The sequence shown here is derived from an EMBL/GenBank/DDBJ whole genome shotgun (WGS) entry which is preliminary data.</text>
</comment>
<evidence type="ECO:0000256" key="1">
    <source>
        <dbReference type="SAM" id="MobiDB-lite"/>
    </source>
</evidence>
<sequence length="81" mass="9027">MLLRRYRDGKTKQRNTKGHEIKSESETQGPAENINAEGQASEGKPLSDYVVADLKEMAKEQNIEGYSSMKKDELLKALGGE</sequence>
<dbReference type="AlphaFoldDB" id="A0A2P8H7F6"/>
<evidence type="ECO:0000313" key="4">
    <source>
        <dbReference type="Proteomes" id="UP000242682"/>
    </source>
</evidence>
<dbReference type="EMBL" id="PYAT01000001">
    <property type="protein sequence ID" value="PSL42131.1"/>
    <property type="molecule type" value="Genomic_DNA"/>
</dbReference>
<dbReference type="SUPFAM" id="SSF68912">
    <property type="entry name" value="Rho N-terminal domain-like"/>
    <property type="match status" value="1"/>
</dbReference>
<dbReference type="InterPro" id="IPR036269">
    <property type="entry name" value="Rho_N_sf"/>
</dbReference>
<organism evidence="3 4">
    <name type="scientific">Planomicrobium soli</name>
    <dbReference type="NCBI Taxonomy" id="1176648"/>
    <lineage>
        <taxon>Bacteria</taxon>
        <taxon>Bacillati</taxon>
        <taxon>Bacillota</taxon>
        <taxon>Bacilli</taxon>
        <taxon>Bacillales</taxon>
        <taxon>Caryophanaceae</taxon>
        <taxon>Planomicrobium</taxon>
    </lineage>
</organism>
<feature type="compositionally biased region" description="Basic and acidic residues" evidence="1">
    <location>
        <begin position="1"/>
        <end position="25"/>
    </location>
</feature>
<dbReference type="GO" id="GO:0006353">
    <property type="term" value="P:DNA-templated transcription termination"/>
    <property type="evidence" value="ECO:0007669"/>
    <property type="project" value="InterPro"/>
</dbReference>
<dbReference type="Pfam" id="PF07498">
    <property type="entry name" value="Rho_N"/>
    <property type="match status" value="1"/>
</dbReference>
<reference evidence="3 4" key="1">
    <citation type="submission" date="2018-03" db="EMBL/GenBank/DDBJ databases">
        <title>Genomic Encyclopedia of Type Strains, Phase III (KMG-III): the genomes of soil and plant-associated and newly described type strains.</title>
        <authorList>
            <person name="Whitman W."/>
        </authorList>
    </citation>
    <scope>NUCLEOTIDE SEQUENCE [LARGE SCALE GENOMIC DNA]</scope>
    <source>
        <strain evidence="3 4">CGMCC 1.12259</strain>
    </source>
</reference>
<feature type="domain" description="Rho termination factor-like N-terminal" evidence="2">
    <location>
        <begin position="45"/>
        <end position="80"/>
    </location>
</feature>